<sequence>MGSEDQPPTNWNNKPQIDLPKVGDGQPKEKDGLQRLGATSQAVVSKRPESINPKQAPLHIAIRRVHRHHIFKEGNTPIA</sequence>
<accession>A0AAV3NN96</accession>
<name>A0AAV3NN96_LITER</name>
<organism evidence="2 3">
    <name type="scientific">Lithospermum erythrorhizon</name>
    <name type="common">Purple gromwell</name>
    <name type="synonym">Lithospermum officinale var. erythrorhizon</name>
    <dbReference type="NCBI Taxonomy" id="34254"/>
    <lineage>
        <taxon>Eukaryota</taxon>
        <taxon>Viridiplantae</taxon>
        <taxon>Streptophyta</taxon>
        <taxon>Embryophyta</taxon>
        <taxon>Tracheophyta</taxon>
        <taxon>Spermatophyta</taxon>
        <taxon>Magnoliopsida</taxon>
        <taxon>eudicotyledons</taxon>
        <taxon>Gunneridae</taxon>
        <taxon>Pentapetalae</taxon>
        <taxon>asterids</taxon>
        <taxon>lamiids</taxon>
        <taxon>Boraginales</taxon>
        <taxon>Boraginaceae</taxon>
        <taxon>Boraginoideae</taxon>
        <taxon>Lithospermeae</taxon>
        <taxon>Lithospermum</taxon>
    </lineage>
</organism>
<evidence type="ECO:0000313" key="3">
    <source>
        <dbReference type="Proteomes" id="UP001454036"/>
    </source>
</evidence>
<keyword evidence="3" id="KW-1185">Reference proteome</keyword>
<feature type="compositionally biased region" description="Polar residues" evidence="1">
    <location>
        <begin position="1"/>
        <end position="15"/>
    </location>
</feature>
<dbReference type="EMBL" id="BAABME010015370">
    <property type="protein sequence ID" value="GAA0140827.1"/>
    <property type="molecule type" value="Genomic_DNA"/>
</dbReference>
<reference evidence="2 3" key="1">
    <citation type="submission" date="2024-01" db="EMBL/GenBank/DDBJ databases">
        <title>The complete chloroplast genome sequence of Lithospermum erythrorhizon: insights into the phylogenetic relationship among Boraginaceae species and the maternal lineages of purple gromwells.</title>
        <authorList>
            <person name="Okada T."/>
            <person name="Watanabe K."/>
        </authorList>
    </citation>
    <scope>NUCLEOTIDE SEQUENCE [LARGE SCALE GENOMIC DNA]</scope>
</reference>
<comment type="caution">
    <text evidence="2">The sequence shown here is derived from an EMBL/GenBank/DDBJ whole genome shotgun (WGS) entry which is preliminary data.</text>
</comment>
<evidence type="ECO:0000256" key="1">
    <source>
        <dbReference type="SAM" id="MobiDB-lite"/>
    </source>
</evidence>
<evidence type="ECO:0000313" key="2">
    <source>
        <dbReference type="EMBL" id="GAA0140827.1"/>
    </source>
</evidence>
<dbReference type="AlphaFoldDB" id="A0AAV3NN96"/>
<gene>
    <name evidence="2" type="ORF">LIER_35291</name>
</gene>
<dbReference type="Proteomes" id="UP001454036">
    <property type="component" value="Unassembled WGS sequence"/>
</dbReference>
<feature type="region of interest" description="Disordered" evidence="1">
    <location>
        <begin position="1"/>
        <end position="55"/>
    </location>
</feature>
<protein>
    <submittedName>
        <fullName evidence="2">Uncharacterized protein</fullName>
    </submittedName>
</protein>
<proteinExistence type="predicted"/>